<keyword evidence="3" id="KW-1185">Reference proteome</keyword>
<name>A0ABD1WZT4_9LAMI</name>
<accession>A0ABD1WZT4</accession>
<feature type="region of interest" description="Disordered" evidence="1">
    <location>
        <begin position="954"/>
        <end position="1069"/>
    </location>
</feature>
<feature type="region of interest" description="Disordered" evidence="1">
    <location>
        <begin position="1194"/>
        <end position="1217"/>
    </location>
</feature>
<dbReference type="PANTHER" id="PTHR31008:SF15">
    <property type="entry name" value="GPI-ANCHORED ADHESIN-LIKE PROTEIN"/>
    <property type="match status" value="1"/>
</dbReference>
<feature type="compositionally biased region" description="Polar residues" evidence="1">
    <location>
        <begin position="628"/>
        <end position="639"/>
    </location>
</feature>
<dbReference type="Proteomes" id="UP001604277">
    <property type="component" value="Unassembled WGS sequence"/>
</dbReference>
<comment type="caution">
    <text evidence="2">The sequence shown here is derived from an EMBL/GenBank/DDBJ whole genome shotgun (WGS) entry which is preliminary data.</text>
</comment>
<feature type="compositionally biased region" description="Basic and acidic residues" evidence="1">
    <location>
        <begin position="490"/>
        <end position="514"/>
    </location>
</feature>
<evidence type="ECO:0000256" key="1">
    <source>
        <dbReference type="SAM" id="MobiDB-lite"/>
    </source>
</evidence>
<feature type="compositionally biased region" description="Polar residues" evidence="1">
    <location>
        <begin position="286"/>
        <end position="297"/>
    </location>
</feature>
<dbReference type="EMBL" id="JBFOLJ010000002">
    <property type="protein sequence ID" value="KAL2555047.1"/>
    <property type="molecule type" value="Genomic_DNA"/>
</dbReference>
<reference evidence="3" key="1">
    <citation type="submission" date="2024-07" db="EMBL/GenBank/DDBJ databases">
        <title>Two chromosome-level genome assemblies of Korean endemic species Abeliophyllum distichum and Forsythia ovata (Oleaceae).</title>
        <authorList>
            <person name="Jang H."/>
        </authorList>
    </citation>
    <scope>NUCLEOTIDE SEQUENCE [LARGE SCALE GENOMIC DNA]</scope>
</reference>
<feature type="region of interest" description="Disordered" evidence="1">
    <location>
        <begin position="1109"/>
        <end position="1162"/>
    </location>
</feature>
<feature type="region of interest" description="Disordered" evidence="1">
    <location>
        <begin position="600"/>
        <end position="676"/>
    </location>
</feature>
<feature type="compositionally biased region" description="Basic and acidic residues" evidence="1">
    <location>
        <begin position="608"/>
        <end position="624"/>
    </location>
</feature>
<gene>
    <name evidence="2" type="ORF">Fot_08666</name>
</gene>
<evidence type="ECO:0000313" key="2">
    <source>
        <dbReference type="EMBL" id="KAL2555047.1"/>
    </source>
</evidence>
<feature type="compositionally biased region" description="Basic and acidic residues" evidence="1">
    <location>
        <begin position="550"/>
        <end position="560"/>
    </location>
</feature>
<protein>
    <submittedName>
        <fullName evidence="2">COP1-interacting protein-related</fullName>
    </submittedName>
</protein>
<organism evidence="2 3">
    <name type="scientific">Forsythia ovata</name>
    <dbReference type="NCBI Taxonomy" id="205694"/>
    <lineage>
        <taxon>Eukaryota</taxon>
        <taxon>Viridiplantae</taxon>
        <taxon>Streptophyta</taxon>
        <taxon>Embryophyta</taxon>
        <taxon>Tracheophyta</taxon>
        <taxon>Spermatophyta</taxon>
        <taxon>Magnoliopsida</taxon>
        <taxon>eudicotyledons</taxon>
        <taxon>Gunneridae</taxon>
        <taxon>Pentapetalae</taxon>
        <taxon>asterids</taxon>
        <taxon>lamiids</taxon>
        <taxon>Lamiales</taxon>
        <taxon>Oleaceae</taxon>
        <taxon>Forsythieae</taxon>
        <taxon>Forsythia</taxon>
    </lineage>
</organism>
<dbReference type="PANTHER" id="PTHR31008">
    <property type="entry name" value="COP1-INTERACTING PROTEIN-RELATED"/>
    <property type="match status" value="1"/>
</dbReference>
<feature type="compositionally biased region" description="Basic and acidic residues" evidence="1">
    <location>
        <begin position="657"/>
        <end position="669"/>
    </location>
</feature>
<feature type="region of interest" description="Disordered" evidence="1">
    <location>
        <begin position="202"/>
        <end position="300"/>
    </location>
</feature>
<feature type="region of interest" description="Disordered" evidence="1">
    <location>
        <begin position="444"/>
        <end position="585"/>
    </location>
</feature>
<feature type="compositionally biased region" description="Polar residues" evidence="1">
    <location>
        <begin position="1016"/>
        <end position="1034"/>
    </location>
</feature>
<proteinExistence type="predicted"/>
<sequence length="1414" mass="155645">MKSDAPLDYAVFQLSPKRSRCELFVSSGGNTEKVASGLVKPFVAHLRVAEEQVASAAELVKLEVGRRKNIVTWFTKGTLERFVRFVSTPEVLELVNTFDAEMSQLEAARRIYSEGAGDLLCGGSGVTAADDSTKNELLRAIDVRLVAVRQNLSTACARAAAAGFNVDTVSELQMFADKFGAHRLNEACSKFISLWENRPDLNGTWKSGPDDQAVRSSYGSDMSIDDDLASPPPIRPHQQEPTMCQQPKAPSFSLHHSFSRESSMVGDDTDKQYNTAAEKEKKEESSTPYQTELTHVSQPARRLSVQDRINLFENKQKEYSGSGGKPVMTKSVELRRMSSDVSSSSASAPAPAPAMEKAVLRRWSGASDMSIDLSSEKKDTDTPLCTPSSVLISQTKSEEKKACSSNDIATSCVKSGPKIVPGQDCDNGLKDACFDRSEDGFECSESSSNLGAGDSDSWKDQTRWKTKSGIRFEDQENSVEKINSLPGCSKNKEDIGFGNEQKLKDSQKGEEHGGAKGRVAPETQLAGSKDQCAPQIRSFGNKCGGQVEIPNRKEGFESRDMSVTQSPKATPKTMGDSGPFECGPDSRIREAFAAQYKGIGGNSLSSQHEGRSLEETEKVGKKELSMSLKISRSSASTVKDSVPQRMRFQRQVSAPEQMEKAPVRRDERSSVCGNSQTQVSSKLIKLQESFGTFSTPASEQVQRVRESKGNQELNDGLKMKANELEKLFAEHKLQVLGDQSNSSGRGRSADIQHESAASLSFRKPVADIASPQLFDSYPLTESAASSKTMTKLNTAPLMKRVDSQNHDDVLNKNFAELSVSEGSRGKFYVNYMLKRDAKLKEEWSSNGAEKEARLKAMQDSLERSRAEMKIKFSGSADRDSISCARRRAERLGSFNTRSILKSEQQHLDFGDSDDDEDALEFLKQKHLREDRVLDEMSPGNGVSRSAQHKKLLFSRSSSSSMPHTSVAPIPRFSTKSSSPSFGGPKMQFDNPLAQSVPNFSDLRKENTKPSAGASKATRSQVRNYSRSKSTSEQSLIIKEEKSRRSQSLRKISGKPGEFREISPLDSDGDVLMPLKFDEEVLKSVQTKPFLKKGSRTGFVARAIITKQKMSMASEPANDEEENDDLASGRDDFVNTIEDVGEEDSKTMNLEGHNNLDSGERRQSLELEKLVNSGSENGDDIRSFSEVDRALGSEVPTDMSSTFHPVESMQDWPGESPVSWNSRTQHLFSNPHEISDADATLDSLAGSPTSWNSQSLSQIETDAARMRKKWGTAQKPMFGAHSSSNLSRKDMTRGFKRLLKFGRKSRGSESLVDCVSATTSEGEDDIEDGCDPANLSSEHLRKSRMRLSQWQPSDESFNEAELFIEQVQSSHSSISAPPANFKLREDHLSGSTIKGPRSFFSLSSFRGKGSDLKPR</sequence>
<evidence type="ECO:0000313" key="3">
    <source>
        <dbReference type="Proteomes" id="UP001604277"/>
    </source>
</evidence>